<sequence length="60" mass="6687">MPIPFATRAVWLSGRRRRRLVRRTVLDPGALAAPQLGTDAMGAMLRDPLTARARHIIPLE</sequence>
<dbReference type="Proteomes" id="UP000051562">
    <property type="component" value="Unassembled WGS sequence"/>
</dbReference>
<comment type="caution">
    <text evidence="1">The sequence shown here is derived from an EMBL/GenBank/DDBJ whole genome shotgun (WGS) entry which is preliminary data.</text>
</comment>
<gene>
    <name evidence="1" type="ORF">ARD30_04695</name>
</gene>
<dbReference type="EMBL" id="LMAR01000034">
    <property type="protein sequence ID" value="KQK30616.1"/>
    <property type="molecule type" value="Genomic_DNA"/>
</dbReference>
<protein>
    <submittedName>
        <fullName evidence="1">Uncharacterized protein</fullName>
    </submittedName>
</protein>
<proteinExistence type="predicted"/>
<organism evidence="1 2">
    <name type="scientific">Bosea thiooxidans</name>
    <dbReference type="NCBI Taxonomy" id="53254"/>
    <lineage>
        <taxon>Bacteria</taxon>
        <taxon>Pseudomonadati</taxon>
        <taxon>Pseudomonadota</taxon>
        <taxon>Alphaproteobacteria</taxon>
        <taxon>Hyphomicrobiales</taxon>
        <taxon>Boseaceae</taxon>
        <taxon>Bosea</taxon>
    </lineage>
</organism>
<evidence type="ECO:0000313" key="2">
    <source>
        <dbReference type="Proteomes" id="UP000051562"/>
    </source>
</evidence>
<dbReference type="AlphaFoldDB" id="A0A0Q3I6K6"/>
<evidence type="ECO:0000313" key="1">
    <source>
        <dbReference type="EMBL" id="KQK30616.1"/>
    </source>
</evidence>
<accession>A0A0Q3I6K6</accession>
<name>A0A0Q3I6K6_9HYPH</name>
<keyword evidence="2" id="KW-1185">Reference proteome</keyword>
<reference evidence="1 2" key="1">
    <citation type="submission" date="2015-10" db="EMBL/GenBank/DDBJ databases">
        <title>Draft genome of Bosea thiooxidans.</title>
        <authorList>
            <person name="Wang X."/>
        </authorList>
    </citation>
    <scope>NUCLEOTIDE SEQUENCE [LARGE SCALE GENOMIC DNA]</scope>
    <source>
        <strain evidence="1 2">CGMCC 9174</strain>
    </source>
</reference>